<keyword evidence="4" id="KW-0677">Repeat</keyword>
<keyword evidence="7" id="KW-1185">Reference proteome</keyword>
<dbReference type="PANTHER" id="PTHR15454:SF69">
    <property type="entry name" value="SERINE_THREONINE-PROTEIN KINASE 11-INTERACTING PROTEIN"/>
    <property type="match status" value="1"/>
</dbReference>
<feature type="compositionally biased region" description="Basic residues" evidence="5">
    <location>
        <begin position="525"/>
        <end position="535"/>
    </location>
</feature>
<dbReference type="Gene3D" id="3.80.10.10">
    <property type="entry name" value="Ribonuclease Inhibitor"/>
    <property type="match status" value="2"/>
</dbReference>
<feature type="compositionally biased region" description="Polar residues" evidence="5">
    <location>
        <begin position="508"/>
        <end position="519"/>
    </location>
</feature>
<dbReference type="PANTHER" id="PTHR15454">
    <property type="entry name" value="NISCHARIN RELATED"/>
    <property type="match status" value="1"/>
</dbReference>
<evidence type="ECO:0000256" key="1">
    <source>
        <dbReference type="ARBA" id="ARBA00004496"/>
    </source>
</evidence>
<gene>
    <name evidence="6" type="ORF">F8M41_005222</name>
</gene>
<dbReference type="GO" id="GO:0005737">
    <property type="term" value="C:cytoplasm"/>
    <property type="evidence" value="ECO:0007669"/>
    <property type="project" value="UniProtKB-SubCell"/>
</dbReference>
<evidence type="ECO:0000313" key="7">
    <source>
        <dbReference type="Proteomes" id="UP000439903"/>
    </source>
</evidence>
<dbReference type="InterPro" id="IPR001611">
    <property type="entry name" value="Leu-rich_rpt"/>
</dbReference>
<dbReference type="SUPFAM" id="SSF52075">
    <property type="entry name" value="Outer arm dynein light chain 1"/>
    <property type="match status" value="1"/>
</dbReference>
<evidence type="ECO:0000256" key="5">
    <source>
        <dbReference type="SAM" id="MobiDB-lite"/>
    </source>
</evidence>
<dbReference type="AlphaFoldDB" id="A0A8H3X8F0"/>
<evidence type="ECO:0000256" key="4">
    <source>
        <dbReference type="ARBA" id="ARBA00022737"/>
    </source>
</evidence>
<dbReference type="SMART" id="SM00365">
    <property type="entry name" value="LRR_SD22"/>
    <property type="match status" value="2"/>
</dbReference>
<evidence type="ECO:0000256" key="2">
    <source>
        <dbReference type="ARBA" id="ARBA00022490"/>
    </source>
</evidence>
<dbReference type="Proteomes" id="UP000439903">
    <property type="component" value="Unassembled WGS sequence"/>
</dbReference>
<evidence type="ECO:0000256" key="3">
    <source>
        <dbReference type="ARBA" id="ARBA00022614"/>
    </source>
</evidence>
<dbReference type="InterPro" id="IPR032675">
    <property type="entry name" value="LRR_dom_sf"/>
</dbReference>
<reference evidence="6 7" key="1">
    <citation type="journal article" date="2019" name="Environ. Microbiol.">
        <title>At the nexus of three kingdoms: the genome of the mycorrhizal fungus Gigaspora margarita provides insights into plant, endobacterial and fungal interactions.</title>
        <authorList>
            <person name="Venice F."/>
            <person name="Ghignone S."/>
            <person name="Salvioli di Fossalunga A."/>
            <person name="Amselem J."/>
            <person name="Novero M."/>
            <person name="Xianan X."/>
            <person name="Sedzielewska Toro K."/>
            <person name="Morin E."/>
            <person name="Lipzen A."/>
            <person name="Grigoriev I.V."/>
            <person name="Henrissat B."/>
            <person name="Martin F.M."/>
            <person name="Bonfante P."/>
        </authorList>
    </citation>
    <scope>NUCLEOTIDE SEQUENCE [LARGE SCALE GENOMIC DNA]</scope>
    <source>
        <strain evidence="6 7">BEG34</strain>
    </source>
</reference>
<organism evidence="6 7">
    <name type="scientific">Gigaspora margarita</name>
    <dbReference type="NCBI Taxonomy" id="4874"/>
    <lineage>
        <taxon>Eukaryota</taxon>
        <taxon>Fungi</taxon>
        <taxon>Fungi incertae sedis</taxon>
        <taxon>Mucoromycota</taxon>
        <taxon>Glomeromycotina</taxon>
        <taxon>Glomeromycetes</taxon>
        <taxon>Diversisporales</taxon>
        <taxon>Gigasporaceae</taxon>
        <taxon>Gigaspora</taxon>
    </lineage>
</organism>
<keyword evidence="3" id="KW-0433">Leucine-rich repeat</keyword>
<proteinExistence type="predicted"/>
<accession>A0A8H3X8F0</accession>
<keyword evidence="2" id="KW-0963">Cytoplasm</keyword>
<dbReference type="OrthoDB" id="676979at2759"/>
<comment type="caution">
    <text evidence="6">The sequence shown here is derived from an EMBL/GenBank/DDBJ whole genome shotgun (WGS) entry which is preliminary data.</text>
</comment>
<feature type="region of interest" description="Disordered" evidence="5">
    <location>
        <begin position="508"/>
        <end position="578"/>
    </location>
</feature>
<name>A0A8H3X8F0_GIGMA</name>
<feature type="compositionally biased region" description="Polar residues" evidence="5">
    <location>
        <begin position="607"/>
        <end position="617"/>
    </location>
</feature>
<feature type="compositionally biased region" description="Basic residues" evidence="5">
    <location>
        <begin position="561"/>
        <end position="571"/>
    </location>
</feature>
<protein>
    <submittedName>
        <fullName evidence="6">Uncharacterized protein</fullName>
    </submittedName>
</protein>
<dbReference type="PROSITE" id="PS51450">
    <property type="entry name" value="LRR"/>
    <property type="match status" value="2"/>
</dbReference>
<feature type="region of interest" description="Disordered" evidence="5">
    <location>
        <begin position="602"/>
        <end position="627"/>
    </location>
</feature>
<dbReference type="EMBL" id="WTPW01001494">
    <property type="protein sequence ID" value="KAF0432446.1"/>
    <property type="molecule type" value="Genomic_DNA"/>
</dbReference>
<sequence length="678" mass="76606">MSSDITGEQYIRTLAQYLRSNARRIFVPSSSLPSSQVVGGHRRANSDGANFSMANVWSFTTALTSSYLKPAALTASTAPSTPEFSSSQKVILVTLDPQHLYYLLTKFSDLGLDVGAFEVSADFKCNDEDIIDIDLRDETASVTSANSVSSISSAMSSLSLFTGWTGWAAAAQKNDNVPIKEEILYIYRAFNKLSGLKLSIITHKRIDGSSELPIGTMLSMTVFKCLTHLEIYGLSPKMFDGWDILQERLEFLSIQKCAIDDISEIFIDAVVDGLKRRNKKDIKTDENEDKKEESDQTVTKFKDLDDSSLLPLRIWRQLKQLSLSDNSLTFVATEPFAYITKCVCMDLSDNLLLAVPSGLSYLNDLQYVNLSNNMIETINNIHQVLSNVTKLDLRNNRIENLCGLERLWSLEYVDVRDNRLTDWAEIGRMSELHGIKQIFVEGNPFTKFQQTYRVNIFSHFREKDKEIMLDGSGPSYNERRYITINPKPSSEKTPEAISALSAISASSGHESVLSTSPEDLQSRLKVPKSSKHRRVVNLDFEEENHSGTDTGSDVMSVKSSKSGKSKKKKNKQKLERMTSKHRLVEIEKAVAAENDPAQIKKKKSLKFRQNSTDTQHSMAPKLPSRSETEIIALGEDYRRKIEELRNESGSSWLKVYTEMEYSKDENDRLREPPRMKQY</sequence>
<evidence type="ECO:0000313" key="6">
    <source>
        <dbReference type="EMBL" id="KAF0432446.1"/>
    </source>
</evidence>
<comment type="subcellular location">
    <subcellularLocation>
        <location evidence="1">Cytoplasm</location>
    </subcellularLocation>
</comment>